<evidence type="ECO:0000313" key="2">
    <source>
        <dbReference type="Proteomes" id="UP000003861"/>
    </source>
</evidence>
<organism evidence="1 2">
    <name type="scientific">Halorhabdus tiamatea SARL4B</name>
    <dbReference type="NCBI Taxonomy" id="1033806"/>
    <lineage>
        <taxon>Archaea</taxon>
        <taxon>Methanobacteriati</taxon>
        <taxon>Methanobacteriota</taxon>
        <taxon>Stenosarchaea group</taxon>
        <taxon>Halobacteria</taxon>
        <taxon>Halobacteriales</taxon>
        <taxon>Haloarculaceae</taxon>
        <taxon>Halorhabdus</taxon>
    </lineage>
</organism>
<dbReference type="EMBL" id="AFNT02000003">
    <property type="protein sequence ID" value="ERJ07383.1"/>
    <property type="molecule type" value="Genomic_DNA"/>
</dbReference>
<gene>
    <name evidence="1" type="ORF">HLRTI_000425</name>
</gene>
<evidence type="ECO:0000313" key="1">
    <source>
        <dbReference type="EMBL" id="ERJ07383.1"/>
    </source>
</evidence>
<reference evidence="1 2" key="1">
    <citation type="journal article" date="2011" name="J. Bacteriol.">
        <title>Genome sequence of Halorhabdus tiamatea, the first archaeon isolated from a deep-sea anoxic brine lake.</title>
        <authorList>
            <person name="Antunes A."/>
            <person name="Alam I."/>
            <person name="Bajic V.B."/>
            <person name="Stingl U."/>
        </authorList>
    </citation>
    <scope>NUCLEOTIDE SEQUENCE [LARGE SCALE GENOMIC DNA]</scope>
    <source>
        <strain evidence="1 2">SARL4B</strain>
    </source>
</reference>
<comment type="caution">
    <text evidence="1">The sequence shown here is derived from an EMBL/GenBank/DDBJ whole genome shotgun (WGS) entry which is preliminary data.</text>
</comment>
<accession>U2E588</accession>
<dbReference type="AlphaFoldDB" id="U2E588"/>
<dbReference type="Proteomes" id="UP000003861">
    <property type="component" value="Unassembled WGS sequence"/>
</dbReference>
<protein>
    <submittedName>
        <fullName evidence="1">Uncharacterized protein</fullName>
    </submittedName>
</protein>
<name>U2E588_9EURY</name>
<proteinExistence type="predicted"/>
<reference evidence="1 2" key="2">
    <citation type="journal article" date="2013" name="PLoS ONE">
        <title>INDIGO - INtegrated Data Warehouse of MIcrobial GenOmes with Examples from the Red Sea Extremophiles.</title>
        <authorList>
            <person name="Alam I."/>
            <person name="Antunes A."/>
            <person name="Kamau A.A."/>
            <person name="Ba Alawi W."/>
            <person name="Kalkatawi M."/>
            <person name="Stingl U."/>
            <person name="Bajic V.B."/>
        </authorList>
    </citation>
    <scope>NUCLEOTIDE SEQUENCE [LARGE SCALE GENOMIC DNA]</scope>
    <source>
        <strain evidence="1 2">SARL4B</strain>
    </source>
</reference>
<sequence length="51" mass="5780">MIINDIENKRVLVIGYIVAETALVRFFGVTSPTLQNQSFNLFPALDTESRH</sequence>